<evidence type="ECO:0000259" key="3">
    <source>
        <dbReference type="SMART" id="SM00822"/>
    </source>
</evidence>
<dbReference type="SMART" id="SM00822">
    <property type="entry name" value="PKS_KR"/>
    <property type="match status" value="1"/>
</dbReference>
<dbReference type="InterPro" id="IPR036291">
    <property type="entry name" value="NAD(P)-bd_dom_sf"/>
</dbReference>
<dbReference type="InterPro" id="IPR057326">
    <property type="entry name" value="KR_dom"/>
</dbReference>
<proteinExistence type="inferred from homology"/>
<dbReference type="InterPro" id="IPR002347">
    <property type="entry name" value="SDR_fam"/>
</dbReference>
<dbReference type="Gene3D" id="3.40.50.720">
    <property type="entry name" value="NAD(P)-binding Rossmann-like Domain"/>
    <property type="match status" value="1"/>
</dbReference>
<dbReference type="PRINTS" id="PR00081">
    <property type="entry name" value="GDHRDH"/>
</dbReference>
<dbReference type="STRING" id="1423734.FC83_GL003202"/>
<comment type="caution">
    <text evidence="4">The sequence shown here is derived from an EMBL/GenBank/DDBJ whole genome shotgun (WGS) entry which is preliminary data.</text>
</comment>
<organism evidence="4 5">
    <name type="scientific">Agrilactobacillus composti DSM 18527 = JCM 14202</name>
    <dbReference type="NCBI Taxonomy" id="1423734"/>
    <lineage>
        <taxon>Bacteria</taxon>
        <taxon>Bacillati</taxon>
        <taxon>Bacillota</taxon>
        <taxon>Bacilli</taxon>
        <taxon>Lactobacillales</taxon>
        <taxon>Lactobacillaceae</taxon>
        <taxon>Agrilactobacillus</taxon>
    </lineage>
</organism>
<sequence length="243" mass="25638">MNLTDKVVFVTGSSRGIGKAIALAFAAKGAQVVLNSRHDIAPETLAEFADFNHEVGTAIGDISDPKDGQTLVKAIKAQYGSLDVLVNNAGITDDQLLLRMGADDFMKVIQTNLLGTFNVLQPALKLMYKQKSGSIINISSVVALTGNIGQANYSAAKAGILGLTKTTALEGALRGIRCNAIAPGMVNTAMTTELSDKVQAELLARIPLKRAAEPEEIAHTAIFLAENDYITGQTISVNGGMYM</sequence>
<dbReference type="RefSeq" id="WP_057002693.1">
    <property type="nucleotide sequence ID" value="NZ_AZGA01000057.1"/>
</dbReference>
<evidence type="ECO:0000313" key="5">
    <source>
        <dbReference type="Proteomes" id="UP000051236"/>
    </source>
</evidence>
<dbReference type="InterPro" id="IPR050259">
    <property type="entry name" value="SDR"/>
</dbReference>
<protein>
    <submittedName>
        <fullName evidence="4">3-ketoacyl-(Acyl-carrier-protein) reductase</fullName>
    </submittedName>
</protein>
<dbReference type="PANTHER" id="PTHR42879:SF2">
    <property type="entry name" value="3-OXOACYL-[ACYL-CARRIER-PROTEIN] REDUCTASE FABG"/>
    <property type="match status" value="1"/>
</dbReference>
<evidence type="ECO:0000256" key="1">
    <source>
        <dbReference type="ARBA" id="ARBA00006484"/>
    </source>
</evidence>
<dbReference type="InterPro" id="IPR020904">
    <property type="entry name" value="Sc_DH/Rdtase_CS"/>
</dbReference>
<keyword evidence="5" id="KW-1185">Reference proteome</keyword>
<dbReference type="NCBIfam" id="NF009466">
    <property type="entry name" value="PRK12826.1-2"/>
    <property type="match status" value="1"/>
</dbReference>
<feature type="domain" description="Ketoreductase" evidence="3">
    <location>
        <begin position="6"/>
        <end position="176"/>
    </location>
</feature>
<dbReference type="FunFam" id="3.40.50.720:FF:000173">
    <property type="entry name" value="3-oxoacyl-[acyl-carrier protein] reductase"/>
    <property type="match status" value="1"/>
</dbReference>
<accession>A0A0R1XT54</accession>
<dbReference type="PATRIC" id="fig|1423734.3.peg.3251"/>
<dbReference type="PANTHER" id="PTHR42879">
    <property type="entry name" value="3-OXOACYL-(ACYL-CARRIER-PROTEIN) REDUCTASE"/>
    <property type="match status" value="1"/>
</dbReference>
<name>A0A0R1XT54_9LACO</name>
<dbReference type="PRINTS" id="PR00080">
    <property type="entry name" value="SDRFAMILY"/>
</dbReference>
<gene>
    <name evidence="4" type="ORF">FC83_GL003202</name>
</gene>
<comment type="similarity">
    <text evidence="1">Belongs to the short-chain dehydrogenases/reductases (SDR) family.</text>
</comment>
<dbReference type="PROSITE" id="PS00061">
    <property type="entry name" value="ADH_SHORT"/>
    <property type="match status" value="1"/>
</dbReference>
<evidence type="ECO:0000313" key="4">
    <source>
        <dbReference type="EMBL" id="KRM33121.1"/>
    </source>
</evidence>
<reference evidence="4 5" key="1">
    <citation type="journal article" date="2015" name="Genome Announc.">
        <title>Expanding the biotechnology potential of lactobacilli through comparative genomics of 213 strains and associated genera.</title>
        <authorList>
            <person name="Sun Z."/>
            <person name="Harris H.M."/>
            <person name="McCann A."/>
            <person name="Guo C."/>
            <person name="Argimon S."/>
            <person name="Zhang W."/>
            <person name="Yang X."/>
            <person name="Jeffery I.B."/>
            <person name="Cooney J.C."/>
            <person name="Kagawa T.F."/>
            <person name="Liu W."/>
            <person name="Song Y."/>
            <person name="Salvetti E."/>
            <person name="Wrobel A."/>
            <person name="Rasinkangas P."/>
            <person name="Parkhill J."/>
            <person name="Rea M.C."/>
            <person name="O'Sullivan O."/>
            <person name="Ritari J."/>
            <person name="Douillard F.P."/>
            <person name="Paul Ross R."/>
            <person name="Yang R."/>
            <person name="Briner A.E."/>
            <person name="Felis G.E."/>
            <person name="de Vos W.M."/>
            <person name="Barrangou R."/>
            <person name="Klaenhammer T.R."/>
            <person name="Caufield P.W."/>
            <person name="Cui Y."/>
            <person name="Zhang H."/>
            <person name="O'Toole P.W."/>
        </authorList>
    </citation>
    <scope>NUCLEOTIDE SEQUENCE [LARGE SCALE GENOMIC DNA]</scope>
    <source>
        <strain evidence="4 5">DSM 18527</strain>
    </source>
</reference>
<dbReference type="GO" id="GO:0016491">
    <property type="term" value="F:oxidoreductase activity"/>
    <property type="evidence" value="ECO:0007669"/>
    <property type="project" value="UniProtKB-KW"/>
</dbReference>
<dbReference type="Pfam" id="PF13561">
    <property type="entry name" value="adh_short_C2"/>
    <property type="match status" value="1"/>
</dbReference>
<dbReference type="EMBL" id="AZGA01000057">
    <property type="protein sequence ID" value="KRM33121.1"/>
    <property type="molecule type" value="Genomic_DNA"/>
</dbReference>
<dbReference type="AlphaFoldDB" id="A0A0R1XT54"/>
<dbReference type="GO" id="GO:0032787">
    <property type="term" value="P:monocarboxylic acid metabolic process"/>
    <property type="evidence" value="ECO:0007669"/>
    <property type="project" value="UniProtKB-ARBA"/>
</dbReference>
<dbReference type="Proteomes" id="UP000051236">
    <property type="component" value="Unassembled WGS sequence"/>
</dbReference>
<dbReference type="eggNOG" id="COG1028">
    <property type="taxonomic scope" value="Bacteria"/>
</dbReference>
<evidence type="ECO:0000256" key="2">
    <source>
        <dbReference type="ARBA" id="ARBA00023002"/>
    </source>
</evidence>
<keyword evidence="2" id="KW-0560">Oxidoreductase</keyword>
<dbReference type="SUPFAM" id="SSF51735">
    <property type="entry name" value="NAD(P)-binding Rossmann-fold domains"/>
    <property type="match status" value="1"/>
</dbReference>